<evidence type="ECO:0000313" key="3">
    <source>
        <dbReference type="EMBL" id="MBE1492811.1"/>
    </source>
</evidence>
<keyword evidence="4" id="KW-1185">Reference proteome</keyword>
<evidence type="ECO:0000313" key="4">
    <source>
        <dbReference type="Proteomes" id="UP000649753"/>
    </source>
</evidence>
<keyword evidence="2" id="KW-1133">Transmembrane helix</keyword>
<accession>A0A927RCM0</accession>
<reference evidence="3" key="1">
    <citation type="submission" date="2020-10" db="EMBL/GenBank/DDBJ databases">
        <title>Sequencing the genomes of 1000 actinobacteria strains.</title>
        <authorList>
            <person name="Klenk H.-P."/>
        </authorList>
    </citation>
    <scope>NUCLEOTIDE SEQUENCE</scope>
    <source>
        <strain evidence="3">DSM 46832</strain>
    </source>
</reference>
<feature type="transmembrane region" description="Helical" evidence="2">
    <location>
        <begin position="130"/>
        <end position="157"/>
    </location>
</feature>
<feature type="compositionally biased region" description="Pro residues" evidence="1">
    <location>
        <begin position="34"/>
        <end position="46"/>
    </location>
</feature>
<name>A0A927RCM0_9ACTN</name>
<organism evidence="3 4">
    <name type="scientific">Plantactinospora soyae</name>
    <dbReference type="NCBI Taxonomy" id="1544732"/>
    <lineage>
        <taxon>Bacteria</taxon>
        <taxon>Bacillati</taxon>
        <taxon>Actinomycetota</taxon>
        <taxon>Actinomycetes</taxon>
        <taxon>Micromonosporales</taxon>
        <taxon>Micromonosporaceae</taxon>
        <taxon>Plantactinospora</taxon>
    </lineage>
</organism>
<keyword evidence="2" id="KW-0472">Membrane</keyword>
<dbReference type="Proteomes" id="UP000649753">
    <property type="component" value="Unassembled WGS sequence"/>
</dbReference>
<sequence length="261" mass="25769">MTVPGPPGGPASYPGPAMADGPAPADAPAQTGEPAPPGTPGPPAAYGPPGGYETPTGYQTPAGYGAPAGYQAPAGYGQPGAGYGVPAGYGPPPTPYGFGPVPPSVPAPPPGPGAAPPFAAPPSEGRGIRLWLGIGVAALAVVLFCGGGGAALVGLLVSGSEALNEQARTVVGEYLDAVDDEEFGKAYSLLCDSTQQQESPAEFQRRVRSEPEIASFQVGDVSLTTELSVPVDVTYASGGQDSLRALLDQDSAGGLKVCDIG</sequence>
<evidence type="ECO:0000256" key="2">
    <source>
        <dbReference type="SAM" id="Phobius"/>
    </source>
</evidence>
<comment type="caution">
    <text evidence="3">The sequence shown here is derived from an EMBL/GenBank/DDBJ whole genome shotgun (WGS) entry which is preliminary data.</text>
</comment>
<protein>
    <recommendedName>
        <fullName evidence="5">DUF4878 domain-containing protein</fullName>
    </recommendedName>
</protein>
<proteinExistence type="predicted"/>
<dbReference type="EMBL" id="JADBEB010000001">
    <property type="protein sequence ID" value="MBE1492811.1"/>
    <property type="molecule type" value="Genomic_DNA"/>
</dbReference>
<keyword evidence="2" id="KW-0812">Transmembrane</keyword>
<evidence type="ECO:0000256" key="1">
    <source>
        <dbReference type="SAM" id="MobiDB-lite"/>
    </source>
</evidence>
<gene>
    <name evidence="3" type="ORF">H4W31_008449</name>
</gene>
<feature type="region of interest" description="Disordered" evidence="1">
    <location>
        <begin position="1"/>
        <end position="59"/>
    </location>
</feature>
<dbReference type="AlphaFoldDB" id="A0A927RCM0"/>
<feature type="compositionally biased region" description="Low complexity" evidence="1">
    <location>
        <begin position="10"/>
        <end position="33"/>
    </location>
</feature>
<evidence type="ECO:0008006" key="5">
    <source>
        <dbReference type="Google" id="ProtNLM"/>
    </source>
</evidence>